<evidence type="ECO:0000313" key="2">
    <source>
        <dbReference type="Proteomes" id="UP000190744"/>
    </source>
</evidence>
<protein>
    <submittedName>
        <fullName evidence="1">Uncharacterized protein</fullName>
    </submittedName>
</protein>
<evidence type="ECO:0000313" key="1">
    <source>
        <dbReference type="EMBL" id="OOQ88503.1"/>
    </source>
</evidence>
<comment type="caution">
    <text evidence="1">The sequence shown here is derived from an EMBL/GenBank/DDBJ whole genome shotgun (WGS) entry which is preliminary data.</text>
</comment>
<sequence length="186" mass="21837">MSPINSNIPKSQEAQINLFLKERGNLFIDMIQWHERLQENPNCKIELANWLQDLRDDFYRFSALVRIIRSPWTLPADERVGWEMCWNDKVRIIQENITNLISILRASPSDWSDEGRATYVLMIAVNIGRLHYDRVDLQGGLSSFMKNIHELSRSIDQEDHVPKLEDVWGYYKDEICVQPHQNPAIS</sequence>
<proteinExistence type="predicted"/>
<gene>
    <name evidence="1" type="ORF">PEBR_12417</name>
</gene>
<accession>A0A1S9RSJ2</accession>
<dbReference type="AlphaFoldDB" id="A0A1S9RSJ2"/>
<reference evidence="2" key="1">
    <citation type="submission" date="2015-09" db="EMBL/GenBank/DDBJ databases">
        <authorList>
            <person name="Fill T.P."/>
            <person name="Baretta J.F."/>
            <person name="de Almeida L.G."/>
            <person name="Rocha M."/>
            <person name="de Souza D.H."/>
            <person name="Malavazi I."/>
            <person name="Cerdeira L.T."/>
            <person name="Hong H."/>
            <person name="Samborskyy M."/>
            <person name="de Vasconcelos A.T."/>
            <person name="Leadlay P."/>
            <person name="Rodrigues-Filho E."/>
        </authorList>
    </citation>
    <scope>NUCLEOTIDE SEQUENCE [LARGE SCALE GENOMIC DNA]</scope>
    <source>
        <strain evidence="2">LaBioMMi 136</strain>
    </source>
</reference>
<dbReference type="Proteomes" id="UP000190744">
    <property type="component" value="Unassembled WGS sequence"/>
</dbReference>
<organism evidence="1 2">
    <name type="scientific">Penicillium brasilianum</name>
    <dbReference type="NCBI Taxonomy" id="104259"/>
    <lineage>
        <taxon>Eukaryota</taxon>
        <taxon>Fungi</taxon>
        <taxon>Dikarya</taxon>
        <taxon>Ascomycota</taxon>
        <taxon>Pezizomycotina</taxon>
        <taxon>Eurotiomycetes</taxon>
        <taxon>Eurotiomycetidae</taxon>
        <taxon>Eurotiales</taxon>
        <taxon>Aspergillaceae</taxon>
        <taxon>Penicillium</taxon>
    </lineage>
</organism>
<dbReference type="EMBL" id="LJBN01000118">
    <property type="protein sequence ID" value="OOQ88503.1"/>
    <property type="molecule type" value="Genomic_DNA"/>
</dbReference>
<name>A0A1S9RSJ2_PENBI</name>